<accession>A0A9N9IPH3</accession>
<dbReference type="Proteomes" id="UP000789396">
    <property type="component" value="Unassembled WGS sequence"/>
</dbReference>
<organism evidence="1 2">
    <name type="scientific">Racocetra fulgida</name>
    <dbReference type="NCBI Taxonomy" id="60492"/>
    <lineage>
        <taxon>Eukaryota</taxon>
        <taxon>Fungi</taxon>
        <taxon>Fungi incertae sedis</taxon>
        <taxon>Mucoromycota</taxon>
        <taxon>Glomeromycotina</taxon>
        <taxon>Glomeromycetes</taxon>
        <taxon>Diversisporales</taxon>
        <taxon>Gigasporaceae</taxon>
        <taxon>Racocetra</taxon>
    </lineage>
</organism>
<dbReference type="AlphaFoldDB" id="A0A9N9IPH3"/>
<keyword evidence="2" id="KW-1185">Reference proteome</keyword>
<gene>
    <name evidence="1" type="ORF">RFULGI_LOCUS12908</name>
</gene>
<protein>
    <submittedName>
        <fullName evidence="1">3539_t:CDS:1</fullName>
    </submittedName>
</protein>
<dbReference type="EMBL" id="CAJVPZ010032317">
    <property type="protein sequence ID" value="CAG8741595.1"/>
    <property type="molecule type" value="Genomic_DNA"/>
</dbReference>
<dbReference type="OrthoDB" id="2407499at2759"/>
<reference evidence="1" key="1">
    <citation type="submission" date="2021-06" db="EMBL/GenBank/DDBJ databases">
        <authorList>
            <person name="Kallberg Y."/>
            <person name="Tangrot J."/>
            <person name="Rosling A."/>
        </authorList>
    </citation>
    <scope>NUCLEOTIDE SEQUENCE</scope>
    <source>
        <strain evidence="1">IN212</strain>
    </source>
</reference>
<name>A0A9N9IPH3_9GLOM</name>
<feature type="non-terminal residue" evidence="1">
    <location>
        <position position="86"/>
    </location>
</feature>
<sequence>SHAIATAASMIADFNTIDIYNDDIENDLKNTQLKLAFLLLDASSLNNHNLEIHEKFYIDITEAEALDVLYLINLQKNHKCYSNQNM</sequence>
<evidence type="ECO:0000313" key="1">
    <source>
        <dbReference type="EMBL" id="CAG8741595.1"/>
    </source>
</evidence>
<comment type="caution">
    <text evidence="1">The sequence shown here is derived from an EMBL/GenBank/DDBJ whole genome shotgun (WGS) entry which is preliminary data.</text>
</comment>
<proteinExistence type="predicted"/>
<feature type="non-terminal residue" evidence="1">
    <location>
        <position position="1"/>
    </location>
</feature>
<evidence type="ECO:0000313" key="2">
    <source>
        <dbReference type="Proteomes" id="UP000789396"/>
    </source>
</evidence>